<dbReference type="RefSeq" id="WP_209513293.1">
    <property type="nucleotide sequence ID" value="NZ_JAGIOH010000001.1"/>
</dbReference>
<keyword evidence="3" id="KW-1185">Reference proteome</keyword>
<comment type="caution">
    <text evidence="2">The sequence shown here is derived from an EMBL/GenBank/DDBJ whole genome shotgun (WGS) entry which is preliminary data.</text>
</comment>
<gene>
    <name evidence="2" type="ORF">JO379_000161</name>
</gene>
<accession>A0ABS4XWQ8</accession>
<evidence type="ECO:0000256" key="1">
    <source>
        <dbReference type="SAM" id="MobiDB-lite"/>
    </source>
</evidence>
<proteinExistence type="predicted"/>
<dbReference type="Proteomes" id="UP001519291">
    <property type="component" value="Unassembled WGS sequence"/>
</dbReference>
<dbReference type="EMBL" id="JAGIOH010000001">
    <property type="protein sequence ID" value="MBP2400692.1"/>
    <property type="molecule type" value="Genomic_DNA"/>
</dbReference>
<protein>
    <recommendedName>
        <fullName evidence="4">Immunity protein 49</fullName>
    </recommendedName>
</protein>
<evidence type="ECO:0000313" key="2">
    <source>
        <dbReference type="EMBL" id="MBP2400692.1"/>
    </source>
</evidence>
<reference evidence="2 3" key="1">
    <citation type="submission" date="2021-03" db="EMBL/GenBank/DDBJ databases">
        <title>Sequencing the genomes of 1000 actinobacteria strains.</title>
        <authorList>
            <person name="Klenk H.-P."/>
        </authorList>
    </citation>
    <scope>NUCLEOTIDE SEQUENCE [LARGE SCALE GENOMIC DNA]</scope>
    <source>
        <strain evidence="2 3">DSM 41480</strain>
    </source>
</reference>
<sequence length="287" mass="32235">MGIRALWDETYEALLPHALRPADELHREYRGAVFQAWLTWRGDTTEEQLDSLLSDDQFMVLRTIEGACALAWRDALLGPVLSRHGHEDAPGRPFGGPHGLWGTPAQSTGTEGFHRPALPRPDRFGAETPTRPSLRDMLFRVVSNECLWTVDDIRDVHTSIAAVSQAAVAPVDRVRETVNRLCLGAWHHEVEVSQRRGWDDAEWWQYLNLERLLPWAAVALGLPGEHPDEYGDLVESVAWSIVTSSFNPWTAQALPLGFASALGEECVQLAHHKEPRWFTEVDWVGLG</sequence>
<dbReference type="GeneID" id="91567059"/>
<evidence type="ECO:0008006" key="4">
    <source>
        <dbReference type="Google" id="ProtNLM"/>
    </source>
</evidence>
<organism evidence="2 3">
    <name type="scientific">Streptomyces syringium</name>
    <dbReference type="NCBI Taxonomy" id="76729"/>
    <lineage>
        <taxon>Bacteria</taxon>
        <taxon>Bacillati</taxon>
        <taxon>Actinomycetota</taxon>
        <taxon>Actinomycetes</taxon>
        <taxon>Kitasatosporales</taxon>
        <taxon>Streptomycetaceae</taxon>
        <taxon>Streptomyces</taxon>
    </lineage>
</organism>
<name>A0ABS4XWQ8_9ACTN</name>
<evidence type="ECO:0000313" key="3">
    <source>
        <dbReference type="Proteomes" id="UP001519291"/>
    </source>
</evidence>
<feature type="region of interest" description="Disordered" evidence="1">
    <location>
        <begin position="107"/>
        <end position="128"/>
    </location>
</feature>